<comment type="caution">
    <text evidence="7">The sequence shown here is derived from an EMBL/GenBank/DDBJ whole genome shotgun (WGS) entry which is preliminary data.</text>
</comment>
<dbReference type="PANTHER" id="PTHR13115:SF8">
    <property type="entry name" value="RNA POLYMERASE-ASSOCIATED PROTEIN RTF1 HOMOLOG"/>
    <property type="match status" value="1"/>
</dbReference>
<comment type="subcellular location">
    <subcellularLocation>
        <location evidence="1">Nucleus</location>
    </subcellularLocation>
</comment>
<evidence type="ECO:0000259" key="6">
    <source>
        <dbReference type="PROSITE" id="PS51360"/>
    </source>
</evidence>
<dbReference type="Gene3D" id="3.90.70.200">
    <property type="entry name" value="Plus-3 domain"/>
    <property type="match status" value="1"/>
</dbReference>
<dbReference type="InterPro" id="IPR036128">
    <property type="entry name" value="Plus3-like_sf"/>
</dbReference>
<feature type="domain" description="Plus3" evidence="6">
    <location>
        <begin position="260"/>
        <end position="393"/>
    </location>
</feature>
<feature type="compositionally biased region" description="Basic residues" evidence="5">
    <location>
        <begin position="58"/>
        <end position="76"/>
    </location>
</feature>
<feature type="compositionally biased region" description="Acidic residues" evidence="5">
    <location>
        <begin position="35"/>
        <end position="48"/>
    </location>
</feature>
<keyword evidence="3" id="KW-0804">Transcription</keyword>
<feature type="region of interest" description="Disordered" evidence="5">
    <location>
        <begin position="1"/>
        <end position="106"/>
    </location>
</feature>
<feature type="compositionally biased region" description="Basic and acidic residues" evidence="5">
    <location>
        <begin position="548"/>
        <end position="557"/>
    </location>
</feature>
<dbReference type="InParanoid" id="G7E6H6"/>
<dbReference type="Proteomes" id="UP000009131">
    <property type="component" value="Unassembled WGS sequence"/>
</dbReference>
<protein>
    <recommendedName>
        <fullName evidence="6">Plus3 domain-containing protein</fullName>
    </recommendedName>
</protein>
<dbReference type="PROSITE" id="PS51360">
    <property type="entry name" value="PLUS3"/>
    <property type="match status" value="1"/>
</dbReference>
<evidence type="ECO:0000256" key="3">
    <source>
        <dbReference type="ARBA" id="ARBA00023163"/>
    </source>
</evidence>
<evidence type="ECO:0000313" key="7">
    <source>
        <dbReference type="EMBL" id="GAA98436.1"/>
    </source>
</evidence>
<organism evidence="7 8">
    <name type="scientific">Mixia osmundae (strain CBS 9802 / IAM 14324 / JCM 22182 / KY 12970)</name>
    <dbReference type="NCBI Taxonomy" id="764103"/>
    <lineage>
        <taxon>Eukaryota</taxon>
        <taxon>Fungi</taxon>
        <taxon>Dikarya</taxon>
        <taxon>Basidiomycota</taxon>
        <taxon>Pucciniomycotina</taxon>
        <taxon>Mixiomycetes</taxon>
        <taxon>Mixiales</taxon>
        <taxon>Mixiaceae</taxon>
        <taxon>Mixia</taxon>
    </lineage>
</organism>
<evidence type="ECO:0000256" key="1">
    <source>
        <dbReference type="ARBA" id="ARBA00004123"/>
    </source>
</evidence>
<reference evidence="7 8" key="2">
    <citation type="journal article" date="2012" name="Open Biol.">
        <title>Characteristics of nucleosomes and linker DNA regions on the genome of the basidiomycete Mixia osmundae revealed by mono- and dinucleosome mapping.</title>
        <authorList>
            <person name="Nishida H."/>
            <person name="Kondo S."/>
            <person name="Matsumoto T."/>
            <person name="Suzuki Y."/>
            <person name="Yoshikawa H."/>
            <person name="Taylor T.D."/>
            <person name="Sugiyama J."/>
        </authorList>
    </citation>
    <scope>NUCLEOTIDE SEQUENCE [LARGE SCALE GENOMIC DNA]</scope>
    <source>
        <strain evidence="8">CBS 9802 / IAM 14324 / JCM 22182 / KY 12970</strain>
    </source>
</reference>
<feature type="compositionally biased region" description="Basic and acidic residues" evidence="5">
    <location>
        <begin position="184"/>
        <end position="204"/>
    </location>
</feature>
<sequence>MSDSEIAAKASKRSMNGESAAGKKRRRTEPTSDGSDMDLDDSADEQEAAEVTPEPTKAKVKRAAPRAKTGKGSKKVLSKETVSDSEEEGPAEPEQDDADEDLESEDEVEAALYPLEGKYKDAADRAYLMTLTQIQREEILAEREEEKQEQIDAREIRALAQNAGKTNRAPARASTRKQTVAPSKTDKAIDALKKSRTDRIEKKTTRSSAAPKRDRKPANEESDEEVAQAAQESEGSEEETYSRRRGRVKVDKPTRAQEQEATHAEINSILVTRDQLTRYWPCPWFAEWAKDAYVRVLVGVDDTKQNVYRLSRILSVEEAPTLYRLEDNCKTDKALKLAHGSAERIFEISKVSNSPAADSEVRRLKSVLLSEKRKPITARQVEQKLPILQRYAQHAPTEADITTRINVNKLDDAEYERPRRKARLLEERAAAEAKKDTIALAKINVELTKLEPPLPIAREPSANTSESAARIAAKLQAAAQTQPKQSQAPGRTDPARRTADSLNGGGSGSSTPTRLKAVKRMEGAITPSSLSIDLTAASETSQSGHKPARIELDLGDF</sequence>
<accession>G7E6H6</accession>
<evidence type="ECO:0000256" key="5">
    <source>
        <dbReference type="SAM" id="MobiDB-lite"/>
    </source>
</evidence>
<feature type="compositionally biased region" description="Basic and acidic residues" evidence="5">
    <location>
        <begin position="248"/>
        <end position="261"/>
    </location>
</feature>
<dbReference type="PANTHER" id="PTHR13115">
    <property type="entry name" value="RNA POLYMERASE-ASSOCIATED PROTEIN RTF1 HOMOLOG"/>
    <property type="match status" value="1"/>
</dbReference>
<dbReference type="InterPro" id="IPR004343">
    <property type="entry name" value="Plus-3_dom"/>
</dbReference>
<evidence type="ECO:0000256" key="2">
    <source>
        <dbReference type="ARBA" id="ARBA00023015"/>
    </source>
</evidence>
<feature type="region of interest" description="Disordered" evidence="5">
    <location>
        <begin position="455"/>
        <end position="557"/>
    </location>
</feature>
<feature type="compositionally biased region" description="Polar residues" evidence="5">
    <location>
        <begin position="526"/>
        <end position="544"/>
    </location>
</feature>
<dbReference type="FunCoup" id="G7E6H6">
    <property type="interactions" value="617"/>
</dbReference>
<evidence type="ECO:0000256" key="4">
    <source>
        <dbReference type="ARBA" id="ARBA00023242"/>
    </source>
</evidence>
<dbReference type="AlphaFoldDB" id="G7E6H6"/>
<dbReference type="GO" id="GO:0003677">
    <property type="term" value="F:DNA binding"/>
    <property type="evidence" value="ECO:0007669"/>
    <property type="project" value="InterPro"/>
</dbReference>
<dbReference type="GO" id="GO:0016593">
    <property type="term" value="C:Cdc73/Paf1 complex"/>
    <property type="evidence" value="ECO:0007669"/>
    <property type="project" value="TreeGrafter"/>
</dbReference>
<dbReference type="GO" id="GO:1990269">
    <property type="term" value="F:RNA polymerase II C-terminal domain phosphoserine binding"/>
    <property type="evidence" value="ECO:0007669"/>
    <property type="project" value="TreeGrafter"/>
</dbReference>
<dbReference type="HOGENOM" id="CLU_489226_0_0_1"/>
<feature type="compositionally biased region" description="Low complexity" evidence="5">
    <location>
        <begin position="468"/>
        <end position="485"/>
    </location>
</feature>
<dbReference type="Pfam" id="PF03126">
    <property type="entry name" value="Plus-3"/>
    <property type="match status" value="1"/>
</dbReference>
<keyword evidence="8" id="KW-1185">Reference proteome</keyword>
<dbReference type="SMART" id="SM00719">
    <property type="entry name" value="Plus3"/>
    <property type="match status" value="1"/>
</dbReference>
<gene>
    <name evidence="7" type="primary">Mo05122</name>
    <name evidence="7" type="ORF">E5Q_05122</name>
</gene>
<feature type="region of interest" description="Disordered" evidence="5">
    <location>
        <begin position="143"/>
        <end position="261"/>
    </location>
</feature>
<dbReference type="SUPFAM" id="SSF159042">
    <property type="entry name" value="Plus3-like"/>
    <property type="match status" value="1"/>
</dbReference>
<feature type="compositionally biased region" description="Basic and acidic residues" evidence="5">
    <location>
        <begin position="143"/>
        <end position="157"/>
    </location>
</feature>
<dbReference type="eggNOG" id="KOG2402">
    <property type="taxonomic scope" value="Eukaryota"/>
</dbReference>
<dbReference type="OrthoDB" id="166375at2759"/>
<keyword evidence="2" id="KW-0805">Transcription regulation</keyword>
<evidence type="ECO:0000313" key="8">
    <source>
        <dbReference type="Proteomes" id="UP000009131"/>
    </source>
</evidence>
<feature type="compositionally biased region" description="Acidic residues" evidence="5">
    <location>
        <begin position="83"/>
        <end position="106"/>
    </location>
</feature>
<reference evidence="7 8" key="1">
    <citation type="journal article" date="2011" name="J. Gen. Appl. Microbiol.">
        <title>Draft genome sequencing of the enigmatic basidiomycete Mixia osmundae.</title>
        <authorList>
            <person name="Nishida H."/>
            <person name="Nagatsuka Y."/>
            <person name="Sugiyama J."/>
        </authorList>
    </citation>
    <scope>NUCLEOTIDE SEQUENCE [LARGE SCALE GENOMIC DNA]</scope>
    <source>
        <strain evidence="8">CBS 9802 / IAM 14324 / JCM 22182 / KY 12970</strain>
    </source>
</reference>
<keyword evidence="4" id="KW-0539">Nucleus</keyword>
<dbReference type="STRING" id="764103.G7E6H6"/>
<name>G7E6H6_MIXOS</name>
<proteinExistence type="predicted"/>
<dbReference type="EMBL" id="BABT02000152">
    <property type="protein sequence ID" value="GAA98436.1"/>
    <property type="molecule type" value="Genomic_DNA"/>
</dbReference>